<dbReference type="InterPro" id="IPR045187">
    <property type="entry name" value="CcO_II"/>
</dbReference>
<dbReference type="PROSITE" id="PS51007">
    <property type="entry name" value="CYTC"/>
    <property type="match status" value="1"/>
</dbReference>
<feature type="transmembrane region" description="Helical" evidence="19">
    <location>
        <begin position="88"/>
        <end position="105"/>
    </location>
</feature>
<keyword evidence="10 19" id="KW-1133">Transmembrane helix</keyword>
<evidence type="ECO:0000256" key="3">
    <source>
        <dbReference type="ARBA" id="ARBA00022448"/>
    </source>
</evidence>
<comment type="caution">
    <text evidence="24">The sequence shown here is derived from an EMBL/GenBank/DDBJ whole genome shotgun (WGS) entry which is preliminary data.</text>
</comment>
<dbReference type="GO" id="GO:0020037">
    <property type="term" value="F:heme binding"/>
    <property type="evidence" value="ECO:0007669"/>
    <property type="project" value="InterPro"/>
</dbReference>
<evidence type="ECO:0000256" key="7">
    <source>
        <dbReference type="ARBA" id="ARBA00022723"/>
    </source>
</evidence>
<organism evidence="24 25">
    <name type="scientific">Endozoicomonas elysicola</name>
    <dbReference type="NCBI Taxonomy" id="305900"/>
    <lineage>
        <taxon>Bacteria</taxon>
        <taxon>Pseudomonadati</taxon>
        <taxon>Pseudomonadota</taxon>
        <taxon>Gammaproteobacteria</taxon>
        <taxon>Oceanospirillales</taxon>
        <taxon>Endozoicomonadaceae</taxon>
        <taxon>Endozoicomonas</taxon>
    </lineage>
</organism>
<evidence type="ECO:0000256" key="11">
    <source>
        <dbReference type="ARBA" id="ARBA00023004"/>
    </source>
</evidence>
<keyword evidence="11 16" id="KW-0408">Iron</keyword>
<evidence type="ECO:0000256" key="15">
    <source>
        <dbReference type="ARBA" id="ARBA00047816"/>
    </source>
</evidence>
<dbReference type="InterPro" id="IPR009056">
    <property type="entry name" value="Cyt_c-like_dom"/>
</dbReference>
<dbReference type="Proteomes" id="UP000027997">
    <property type="component" value="Unassembled WGS sequence"/>
</dbReference>
<dbReference type="PANTHER" id="PTHR22888">
    <property type="entry name" value="CYTOCHROME C OXIDASE, SUBUNIT II"/>
    <property type="match status" value="1"/>
</dbReference>
<dbReference type="AlphaFoldDB" id="A0A081K694"/>
<evidence type="ECO:0000256" key="5">
    <source>
        <dbReference type="ARBA" id="ARBA00022660"/>
    </source>
</evidence>
<evidence type="ECO:0000256" key="10">
    <source>
        <dbReference type="ARBA" id="ARBA00022989"/>
    </source>
</evidence>
<dbReference type="RefSeq" id="WP_020582197.1">
    <property type="nucleotide sequence ID" value="NZ_JOJP01000001.1"/>
</dbReference>
<dbReference type="EC" id="7.1.1.9" evidence="18"/>
<dbReference type="Gene3D" id="2.60.40.420">
    <property type="entry name" value="Cupredoxins - blue copper proteins"/>
    <property type="match status" value="1"/>
</dbReference>
<dbReference type="InterPro" id="IPR008972">
    <property type="entry name" value="Cupredoxin"/>
</dbReference>
<dbReference type="SUPFAM" id="SSF49503">
    <property type="entry name" value="Cupredoxins"/>
    <property type="match status" value="1"/>
</dbReference>
<evidence type="ECO:0000259" key="22">
    <source>
        <dbReference type="PROSITE" id="PS50999"/>
    </source>
</evidence>
<dbReference type="Pfam" id="PF02790">
    <property type="entry name" value="COX2_TM"/>
    <property type="match status" value="1"/>
</dbReference>
<dbReference type="Pfam" id="PF00116">
    <property type="entry name" value="COX2"/>
    <property type="match status" value="1"/>
</dbReference>
<keyword evidence="5 17" id="KW-0679">Respiratory chain</keyword>
<evidence type="ECO:0000256" key="16">
    <source>
        <dbReference type="PROSITE-ProRule" id="PRU00433"/>
    </source>
</evidence>
<dbReference type="PROSITE" id="PS50999">
    <property type="entry name" value="COX2_TM"/>
    <property type="match status" value="1"/>
</dbReference>
<feature type="domain" description="Cytochrome oxidase subunit II copper A binding" evidence="21">
    <location>
        <begin position="117"/>
        <end position="254"/>
    </location>
</feature>
<dbReference type="Pfam" id="PF13442">
    <property type="entry name" value="Cytochrome_CBB3"/>
    <property type="match status" value="1"/>
</dbReference>
<keyword evidence="3 17" id="KW-0813">Transport</keyword>
<dbReference type="InterPro" id="IPR011759">
    <property type="entry name" value="Cyt_c_oxidase_su2_TM_dom"/>
</dbReference>
<dbReference type="InterPro" id="IPR002429">
    <property type="entry name" value="CcO_II-like_C"/>
</dbReference>
<dbReference type="SUPFAM" id="SSF46626">
    <property type="entry name" value="Cytochrome c"/>
    <property type="match status" value="1"/>
</dbReference>
<evidence type="ECO:0000313" key="24">
    <source>
        <dbReference type="EMBL" id="KEI69670.1"/>
    </source>
</evidence>
<keyword evidence="13 19" id="KW-0472">Membrane</keyword>
<keyword evidence="6 17" id="KW-0812">Transmembrane</keyword>
<dbReference type="NCBIfam" id="TIGR02866">
    <property type="entry name" value="CoxB"/>
    <property type="match status" value="1"/>
</dbReference>
<dbReference type="EMBL" id="JOJP01000001">
    <property type="protein sequence ID" value="KEI69670.1"/>
    <property type="molecule type" value="Genomic_DNA"/>
</dbReference>
<dbReference type="GO" id="GO:0042773">
    <property type="term" value="P:ATP synthesis coupled electron transport"/>
    <property type="evidence" value="ECO:0007669"/>
    <property type="project" value="TreeGrafter"/>
</dbReference>
<dbReference type="Gene3D" id="1.10.287.90">
    <property type="match status" value="1"/>
</dbReference>
<dbReference type="STRING" id="305900.GV64_01955"/>
<dbReference type="GO" id="GO:0005507">
    <property type="term" value="F:copper ion binding"/>
    <property type="evidence" value="ECO:0007669"/>
    <property type="project" value="InterPro"/>
</dbReference>
<dbReference type="InterPro" id="IPR001505">
    <property type="entry name" value="Copper_CuA"/>
</dbReference>
<feature type="domain" description="Cytochrome c" evidence="23">
    <location>
        <begin position="274"/>
        <end position="356"/>
    </location>
</feature>
<accession>A0A081K694</accession>
<evidence type="ECO:0000256" key="2">
    <source>
        <dbReference type="ARBA" id="ARBA00007866"/>
    </source>
</evidence>
<reference evidence="24 25" key="1">
    <citation type="submission" date="2014-06" db="EMBL/GenBank/DDBJ databases">
        <title>Whole Genome Sequences of Three Symbiotic Endozoicomonas Bacteria.</title>
        <authorList>
            <person name="Neave M.J."/>
            <person name="Apprill A."/>
            <person name="Voolstra C.R."/>
        </authorList>
    </citation>
    <scope>NUCLEOTIDE SEQUENCE [LARGE SCALE GENOMIC DNA]</scope>
    <source>
        <strain evidence="24 25">DSM 22380</strain>
    </source>
</reference>
<dbReference type="PROSITE" id="PS00078">
    <property type="entry name" value="COX2"/>
    <property type="match status" value="1"/>
</dbReference>
<evidence type="ECO:0000256" key="13">
    <source>
        <dbReference type="ARBA" id="ARBA00023136"/>
    </source>
</evidence>
<keyword evidence="4 16" id="KW-0349">Heme</keyword>
<dbReference type="PANTHER" id="PTHR22888:SF9">
    <property type="entry name" value="CYTOCHROME C OXIDASE SUBUNIT 2"/>
    <property type="match status" value="1"/>
</dbReference>
<evidence type="ECO:0000256" key="19">
    <source>
        <dbReference type="SAM" id="Phobius"/>
    </source>
</evidence>
<evidence type="ECO:0000259" key="23">
    <source>
        <dbReference type="PROSITE" id="PS51007"/>
    </source>
</evidence>
<keyword evidence="8" id="KW-1278">Translocase</keyword>
<evidence type="ECO:0000256" key="14">
    <source>
        <dbReference type="ARBA" id="ARBA00024688"/>
    </source>
</evidence>
<feature type="transmembrane region" description="Helical" evidence="19">
    <location>
        <begin position="47"/>
        <end position="67"/>
    </location>
</feature>
<comment type="cofactor">
    <cofactor evidence="18">
        <name>Cu cation</name>
        <dbReference type="ChEBI" id="CHEBI:23378"/>
    </cofactor>
    <text evidence="18">Binds a copper A center.</text>
</comment>
<dbReference type="Gene3D" id="1.10.760.10">
    <property type="entry name" value="Cytochrome c-like domain"/>
    <property type="match status" value="1"/>
</dbReference>
<dbReference type="GO" id="GO:0005886">
    <property type="term" value="C:plasma membrane"/>
    <property type="evidence" value="ECO:0007669"/>
    <property type="project" value="UniProtKB-SubCell"/>
</dbReference>
<comment type="similarity">
    <text evidence="2 17">Belongs to the cytochrome c oxidase subunit 2 family.</text>
</comment>
<keyword evidence="7 16" id="KW-0479">Metal-binding</keyword>
<dbReference type="InterPro" id="IPR036257">
    <property type="entry name" value="Cyt_c_oxidase_su2_TM_sf"/>
</dbReference>
<keyword evidence="9 17" id="KW-0249">Electron transport</keyword>
<evidence type="ECO:0000256" key="4">
    <source>
        <dbReference type="ARBA" id="ARBA00022617"/>
    </source>
</evidence>
<dbReference type="InterPro" id="IPR036909">
    <property type="entry name" value="Cyt_c-like_dom_sf"/>
</dbReference>
<evidence type="ECO:0000256" key="17">
    <source>
        <dbReference type="RuleBase" id="RU000456"/>
    </source>
</evidence>
<keyword evidence="12 18" id="KW-0186">Copper</keyword>
<evidence type="ECO:0000256" key="9">
    <source>
        <dbReference type="ARBA" id="ARBA00022982"/>
    </source>
</evidence>
<evidence type="ECO:0000313" key="25">
    <source>
        <dbReference type="Proteomes" id="UP000027997"/>
    </source>
</evidence>
<gene>
    <name evidence="24" type="ORF">GV64_01955</name>
</gene>
<keyword evidence="20" id="KW-0732">Signal</keyword>
<proteinExistence type="inferred from homology"/>
<comment type="subcellular location">
    <subcellularLocation>
        <location evidence="17">Cell membrane</location>
        <topology evidence="17">Multi-pass membrane protein</topology>
    </subcellularLocation>
    <subcellularLocation>
        <location evidence="1">Membrane</location>
        <topology evidence="1">Multi-pass membrane protein</topology>
    </subcellularLocation>
</comment>
<evidence type="ECO:0000256" key="1">
    <source>
        <dbReference type="ARBA" id="ARBA00004141"/>
    </source>
</evidence>
<dbReference type="GO" id="GO:0004129">
    <property type="term" value="F:cytochrome-c oxidase activity"/>
    <property type="evidence" value="ECO:0007669"/>
    <property type="project" value="UniProtKB-EC"/>
</dbReference>
<evidence type="ECO:0000256" key="8">
    <source>
        <dbReference type="ARBA" id="ARBA00022967"/>
    </source>
</evidence>
<dbReference type="SUPFAM" id="SSF81464">
    <property type="entry name" value="Cytochrome c oxidase subunit II-like, transmembrane region"/>
    <property type="match status" value="1"/>
</dbReference>
<sequence length="395" mass="44008">MMQQAKSLFLLLAGLAVTGSSRAAWEVNMTEGVTAVSRNIYGLHMTILIICVVIGLIVFGVMFYSIFKHRKSKGAVPHQFHESTLVEIVWTSIPFLILVLMAIPATKTLVDIYNTDEADIDIKITGYQWKWQYEYVGEDVSFFSNLSTPREQILNVREKNPNYLLEVDEPLVIPVGKKVRFLVTAADVIHSWWVPALAVKRDAIPGFINEAWTNIEVPGTYRGQCAELCGKDHGYMPIVVEAKSQEDYDAWLEAKKVEAEKERELTDKTWTMEELMARGEQAYNKACAVCHQPNGAGMPPIFPALKGSPMATEADQIGAHVDIVMNGKKGSAMQAFAGQLNEVDLAAVITYERNAWGNNTGEMVTPKEIVDYKKTGKYVEDPAKQAMPDNKQASL</sequence>
<dbReference type="PROSITE" id="PS50857">
    <property type="entry name" value="COX2_CUA"/>
    <property type="match status" value="1"/>
</dbReference>
<evidence type="ECO:0000256" key="6">
    <source>
        <dbReference type="ARBA" id="ARBA00022692"/>
    </source>
</evidence>
<feature type="chain" id="PRO_5001758753" description="Cytochrome c oxidase subunit 2" evidence="20">
    <location>
        <begin position="24"/>
        <end position="395"/>
    </location>
</feature>
<keyword evidence="25" id="KW-1185">Reference proteome</keyword>
<evidence type="ECO:0000259" key="21">
    <source>
        <dbReference type="PROSITE" id="PS50857"/>
    </source>
</evidence>
<dbReference type="PRINTS" id="PR01166">
    <property type="entry name" value="CYCOXIDASEII"/>
</dbReference>
<protein>
    <recommendedName>
        <fullName evidence="18">Cytochrome c oxidase subunit 2</fullName>
        <ecNumber evidence="18">7.1.1.9</ecNumber>
    </recommendedName>
</protein>
<evidence type="ECO:0000256" key="18">
    <source>
        <dbReference type="RuleBase" id="RU004024"/>
    </source>
</evidence>
<dbReference type="eggNOG" id="COG1622">
    <property type="taxonomic scope" value="Bacteria"/>
</dbReference>
<feature type="signal peptide" evidence="20">
    <location>
        <begin position="1"/>
        <end position="23"/>
    </location>
</feature>
<comment type="catalytic activity">
    <reaction evidence="15 18">
        <text>4 Fe(II)-[cytochrome c] + O2 + 8 H(+)(in) = 4 Fe(III)-[cytochrome c] + 2 H2O + 4 H(+)(out)</text>
        <dbReference type="Rhea" id="RHEA:11436"/>
        <dbReference type="Rhea" id="RHEA-COMP:10350"/>
        <dbReference type="Rhea" id="RHEA-COMP:14399"/>
        <dbReference type="ChEBI" id="CHEBI:15377"/>
        <dbReference type="ChEBI" id="CHEBI:15378"/>
        <dbReference type="ChEBI" id="CHEBI:15379"/>
        <dbReference type="ChEBI" id="CHEBI:29033"/>
        <dbReference type="ChEBI" id="CHEBI:29034"/>
        <dbReference type="EC" id="7.1.1.9"/>
    </reaction>
</comment>
<dbReference type="GO" id="GO:0016491">
    <property type="term" value="F:oxidoreductase activity"/>
    <property type="evidence" value="ECO:0007669"/>
    <property type="project" value="InterPro"/>
</dbReference>
<name>A0A081K694_9GAMM</name>
<evidence type="ECO:0000256" key="20">
    <source>
        <dbReference type="SAM" id="SignalP"/>
    </source>
</evidence>
<comment type="function">
    <text evidence="14 18">Subunits I and II form the functional core of the enzyme complex. Electrons originating in cytochrome c are transferred via heme a and Cu(A) to the binuclear center formed by heme a3 and Cu(B).</text>
</comment>
<evidence type="ECO:0000256" key="12">
    <source>
        <dbReference type="ARBA" id="ARBA00023008"/>
    </source>
</evidence>
<feature type="domain" description="Cytochrome oxidase subunit II transmembrane region profile" evidence="22">
    <location>
        <begin position="21"/>
        <end position="116"/>
    </location>
</feature>
<dbReference type="InterPro" id="IPR014222">
    <property type="entry name" value="Cyt_c_oxidase_su2"/>
</dbReference>